<evidence type="ECO:0000313" key="1">
    <source>
        <dbReference type="EMBL" id="RKF07275.1"/>
    </source>
</evidence>
<dbReference type="Gene3D" id="3.10.129.10">
    <property type="entry name" value="Hotdog Thioesterase"/>
    <property type="match status" value="1"/>
</dbReference>
<dbReference type="PANTHER" id="PTHR12475:SF4">
    <property type="entry name" value="PROTEIN THEM6"/>
    <property type="match status" value="1"/>
</dbReference>
<evidence type="ECO:0000313" key="2">
    <source>
        <dbReference type="Proteomes" id="UP000246132"/>
    </source>
</evidence>
<dbReference type="RefSeq" id="WP_109768380.1">
    <property type="nucleotide sequence ID" value="NZ_CP159474.1"/>
</dbReference>
<accession>A0A3A8ABN2</accession>
<dbReference type="AlphaFoldDB" id="A0A3A8ABN2"/>
<sequence>MNLIFRLIWIVLAAFRKPATGVFDETRICLRVLPNDLDTNIHMNNGRYLTIMDLGRVDLTIRSGLWRVMRANRWYPVVGSARMVFRRPLDPFQAYELTTRVAGWDGKWVYMEQRFVVGEMVHARGVLKALFLKGREKVPSAELARALGHDGPSPDLDPEMVAALD</sequence>
<dbReference type="Pfam" id="PF13279">
    <property type="entry name" value="4HBT_2"/>
    <property type="match status" value="1"/>
</dbReference>
<organism evidence="1 2">
    <name type="scientific">Oceaniradius stylonematis</name>
    <dbReference type="NCBI Taxonomy" id="2184161"/>
    <lineage>
        <taxon>Bacteria</taxon>
        <taxon>Pseudomonadati</taxon>
        <taxon>Pseudomonadota</taxon>
        <taxon>Alphaproteobacteria</taxon>
        <taxon>Hyphomicrobiales</taxon>
        <taxon>Ahrensiaceae</taxon>
        <taxon>Oceaniradius</taxon>
    </lineage>
</organism>
<dbReference type="Proteomes" id="UP000246132">
    <property type="component" value="Unassembled WGS sequence"/>
</dbReference>
<dbReference type="EMBL" id="QFWV02000004">
    <property type="protein sequence ID" value="RKF07275.1"/>
    <property type="molecule type" value="Genomic_DNA"/>
</dbReference>
<dbReference type="OrthoDB" id="3727779at2"/>
<name>A0A3A8ABN2_9HYPH</name>
<dbReference type="PANTHER" id="PTHR12475">
    <property type="match status" value="1"/>
</dbReference>
<proteinExistence type="predicted"/>
<comment type="caution">
    <text evidence="1">The sequence shown here is derived from an EMBL/GenBank/DDBJ whole genome shotgun (WGS) entry which is preliminary data.</text>
</comment>
<dbReference type="SUPFAM" id="SSF54637">
    <property type="entry name" value="Thioesterase/thiol ester dehydrase-isomerase"/>
    <property type="match status" value="1"/>
</dbReference>
<reference evidence="1 2" key="1">
    <citation type="journal article" date="2018" name="Int. J. Syst. Bacteriol.">
        <title>Oceaniradius stylonemae gen. nov., sp. nov., isolated from a red alga, Stylonema cornu-cervi.</title>
        <authorList>
            <person name="Jeong S."/>
        </authorList>
    </citation>
    <scope>NUCLEOTIDE SEQUENCE [LARGE SCALE GENOMIC DNA]</scope>
    <source>
        <strain evidence="1 2">StC1</strain>
    </source>
</reference>
<dbReference type="InterPro" id="IPR051490">
    <property type="entry name" value="THEM6_lcsJ_thioesterase"/>
</dbReference>
<gene>
    <name evidence="1" type="ORF">DEM25_005440</name>
</gene>
<dbReference type="CDD" id="cd00586">
    <property type="entry name" value="4HBT"/>
    <property type="match status" value="1"/>
</dbReference>
<protein>
    <submittedName>
        <fullName evidence="1">Thioesterase</fullName>
    </submittedName>
</protein>
<dbReference type="InterPro" id="IPR029069">
    <property type="entry name" value="HotDog_dom_sf"/>
</dbReference>
<keyword evidence="2" id="KW-1185">Reference proteome</keyword>